<feature type="compositionally biased region" description="Basic residues" evidence="1">
    <location>
        <begin position="242"/>
        <end position="252"/>
    </location>
</feature>
<evidence type="ECO:0000313" key="4">
    <source>
        <dbReference type="Proteomes" id="UP000093943"/>
    </source>
</evidence>
<sequence>MSRTVATVWHASLSTLAAILYFLFVLPRWWELTGFTPHVLGTVLRIVLGVLVAVTALPVVATLKRTRKPEYGTPQLALTLLTGSIVAHVVAGTLIAGTAISEIWLSLDSAGMWLFGIYGAAAAIALLGIGAFYLSFVAEMPPPPPKPIKPKTEKQPKRRLRRGKKPVTAEETEESEGADGDEDSEAGADEDSGDSAGDEAAADAGDETTETATETDAGEILESAGEEASELAPTGGRDKLRPSGKRRAKKSK</sequence>
<reference evidence="4" key="1">
    <citation type="submission" date="2016-06" db="EMBL/GenBank/DDBJ databases">
        <authorList>
            <person name="Sutton G."/>
            <person name="Brinkac L."/>
            <person name="Sanka R."/>
            <person name="Adams M."/>
            <person name="Lau E."/>
            <person name="Sam S."/>
            <person name="Sreng N."/>
            <person name="Him V."/>
            <person name="Kerleguer A."/>
            <person name="Cheng S."/>
        </authorList>
    </citation>
    <scope>NUCLEOTIDE SEQUENCE [LARGE SCALE GENOMIC DNA]</scope>
    <source>
        <strain evidence="4">E1876</strain>
    </source>
</reference>
<feature type="compositionally biased region" description="Acidic residues" evidence="1">
    <location>
        <begin position="170"/>
        <end position="209"/>
    </location>
</feature>
<evidence type="ECO:0000256" key="2">
    <source>
        <dbReference type="SAM" id="Phobius"/>
    </source>
</evidence>
<evidence type="ECO:0000313" key="3">
    <source>
        <dbReference type="EMBL" id="OBI34022.1"/>
    </source>
</evidence>
<dbReference type="AlphaFoldDB" id="A0A1A2Y9R1"/>
<dbReference type="InterPro" id="IPR058689">
    <property type="entry name" value="LUCA"/>
</dbReference>
<dbReference type="EMBL" id="LZKG01000011">
    <property type="protein sequence ID" value="OBI34022.1"/>
    <property type="molecule type" value="Genomic_DNA"/>
</dbReference>
<feature type="transmembrane region" description="Helical" evidence="2">
    <location>
        <begin position="112"/>
        <end position="136"/>
    </location>
</feature>
<keyword evidence="2" id="KW-1133">Transmembrane helix</keyword>
<organism evidence="3 4">
    <name type="scientific">Mycolicibacter sinensis (strain JDM601)</name>
    <name type="common">Mycobacterium sinense</name>
    <dbReference type="NCBI Taxonomy" id="875328"/>
    <lineage>
        <taxon>Bacteria</taxon>
        <taxon>Bacillati</taxon>
        <taxon>Actinomycetota</taxon>
        <taxon>Actinomycetes</taxon>
        <taxon>Mycobacteriales</taxon>
        <taxon>Mycobacteriaceae</taxon>
        <taxon>Mycolicibacter</taxon>
    </lineage>
</organism>
<accession>A0A1A2Y9R1</accession>
<protein>
    <recommendedName>
        <fullName evidence="5">Transmembrane protein</fullName>
    </recommendedName>
</protein>
<feature type="compositionally biased region" description="Acidic residues" evidence="1">
    <location>
        <begin position="216"/>
        <end position="229"/>
    </location>
</feature>
<keyword evidence="2" id="KW-0812">Transmembrane</keyword>
<dbReference type="Pfam" id="PF26307">
    <property type="entry name" value="LUCA"/>
    <property type="match status" value="1"/>
</dbReference>
<dbReference type="Proteomes" id="UP000093943">
    <property type="component" value="Unassembled WGS sequence"/>
</dbReference>
<evidence type="ECO:0000256" key="1">
    <source>
        <dbReference type="SAM" id="MobiDB-lite"/>
    </source>
</evidence>
<feature type="compositionally biased region" description="Basic residues" evidence="1">
    <location>
        <begin position="156"/>
        <end position="165"/>
    </location>
</feature>
<feature type="transmembrane region" description="Helical" evidence="2">
    <location>
        <begin position="75"/>
        <end position="100"/>
    </location>
</feature>
<feature type="region of interest" description="Disordered" evidence="1">
    <location>
        <begin position="142"/>
        <end position="252"/>
    </location>
</feature>
<gene>
    <name evidence="3" type="ORF">A5710_12485</name>
</gene>
<comment type="caution">
    <text evidence="3">The sequence shown here is derived from an EMBL/GenBank/DDBJ whole genome shotgun (WGS) entry which is preliminary data.</text>
</comment>
<dbReference type="RefSeq" id="WP_064919917.1">
    <property type="nucleotide sequence ID" value="NZ_LZJK01000012.1"/>
</dbReference>
<evidence type="ECO:0008006" key="5">
    <source>
        <dbReference type="Google" id="ProtNLM"/>
    </source>
</evidence>
<feature type="transmembrane region" description="Helical" evidence="2">
    <location>
        <begin position="7"/>
        <end position="30"/>
    </location>
</feature>
<name>A0A1A2Y9R1_MYCSD</name>
<keyword evidence="2" id="KW-0472">Membrane</keyword>
<feature type="transmembrane region" description="Helical" evidence="2">
    <location>
        <begin position="42"/>
        <end position="63"/>
    </location>
</feature>
<dbReference type="OrthoDB" id="4726219at2"/>
<proteinExistence type="predicted"/>